<protein>
    <recommendedName>
        <fullName evidence="1">Protein kinase domain-containing protein</fullName>
    </recommendedName>
</protein>
<dbReference type="PROSITE" id="PS50011">
    <property type="entry name" value="PROTEIN_KINASE_DOM"/>
    <property type="match status" value="1"/>
</dbReference>
<feature type="domain" description="Protein kinase" evidence="1">
    <location>
        <begin position="1"/>
        <end position="329"/>
    </location>
</feature>
<evidence type="ECO:0000259" key="1">
    <source>
        <dbReference type="PROSITE" id="PS50011"/>
    </source>
</evidence>
<dbReference type="SMART" id="SM00220">
    <property type="entry name" value="S_TKc"/>
    <property type="match status" value="1"/>
</dbReference>
<keyword evidence="3" id="KW-1185">Reference proteome</keyword>
<dbReference type="SUPFAM" id="SSF56112">
    <property type="entry name" value="Protein kinase-like (PK-like)"/>
    <property type="match status" value="1"/>
</dbReference>
<dbReference type="Proteomes" id="UP001222325">
    <property type="component" value="Unassembled WGS sequence"/>
</dbReference>
<dbReference type="InterPro" id="IPR000719">
    <property type="entry name" value="Prot_kinase_dom"/>
</dbReference>
<dbReference type="GO" id="GO:0005524">
    <property type="term" value="F:ATP binding"/>
    <property type="evidence" value="ECO:0007669"/>
    <property type="project" value="InterPro"/>
</dbReference>
<gene>
    <name evidence="2" type="ORF">B0H15DRAFT_835013</name>
</gene>
<organism evidence="2 3">
    <name type="scientific">Mycena belliarum</name>
    <dbReference type="NCBI Taxonomy" id="1033014"/>
    <lineage>
        <taxon>Eukaryota</taxon>
        <taxon>Fungi</taxon>
        <taxon>Dikarya</taxon>
        <taxon>Basidiomycota</taxon>
        <taxon>Agaricomycotina</taxon>
        <taxon>Agaricomycetes</taxon>
        <taxon>Agaricomycetidae</taxon>
        <taxon>Agaricales</taxon>
        <taxon>Marasmiineae</taxon>
        <taxon>Mycenaceae</taxon>
        <taxon>Mycena</taxon>
    </lineage>
</organism>
<comment type="caution">
    <text evidence="2">The sequence shown here is derived from an EMBL/GenBank/DDBJ whole genome shotgun (WGS) entry which is preliminary data.</text>
</comment>
<dbReference type="InterPro" id="IPR011009">
    <property type="entry name" value="Kinase-like_dom_sf"/>
</dbReference>
<dbReference type="EMBL" id="JARJCN010000019">
    <property type="protein sequence ID" value="KAJ7092004.1"/>
    <property type="molecule type" value="Genomic_DNA"/>
</dbReference>
<dbReference type="GO" id="GO:0004672">
    <property type="term" value="F:protein kinase activity"/>
    <property type="evidence" value="ECO:0007669"/>
    <property type="project" value="InterPro"/>
</dbReference>
<sequence>MEDSETSSTSTDYARLNKTDIYWRDLYPWLKETGYELRPRFRPGWVPSWQLDGEFPLLKEDYWGLLRRQVIDAVRIADGVNVYLKSIKDEQHPFEIEITNFLCSEPLRSDPKNHCLPLLGILNPPALPGTRILVFKLLRKFDQPHFDTIGEAVEFFRQIFEGLQFMHKNQVAHRDCSTMNIMMDGAHLYPHGFHPYFQSKTPDYKQHPKHLTRTQAPVKYYLIDVGISIHFDPGDEHYALPIIGADRSVPEYQGDGPMSPTDPFATDVYLLGNLIRSQFIDGQYDMKYYMHPGREGFGFMRGLVTDMVKHNPAERPKIDEVVDRFDVIVKGLSTWKLRSRARGKEEYTILSIGRIFRHWYRRIGFMLRGVPALPTPK</sequence>
<name>A0AAD6U5S4_9AGAR</name>
<dbReference type="AlphaFoldDB" id="A0AAD6U5S4"/>
<reference evidence="2" key="1">
    <citation type="submission" date="2023-03" db="EMBL/GenBank/DDBJ databases">
        <title>Massive genome expansion in bonnet fungi (Mycena s.s.) driven by repeated elements and novel gene families across ecological guilds.</title>
        <authorList>
            <consortium name="Lawrence Berkeley National Laboratory"/>
            <person name="Harder C.B."/>
            <person name="Miyauchi S."/>
            <person name="Viragh M."/>
            <person name="Kuo A."/>
            <person name="Thoen E."/>
            <person name="Andreopoulos B."/>
            <person name="Lu D."/>
            <person name="Skrede I."/>
            <person name="Drula E."/>
            <person name="Henrissat B."/>
            <person name="Morin E."/>
            <person name="Kohler A."/>
            <person name="Barry K."/>
            <person name="LaButti K."/>
            <person name="Morin E."/>
            <person name="Salamov A."/>
            <person name="Lipzen A."/>
            <person name="Mereny Z."/>
            <person name="Hegedus B."/>
            <person name="Baldrian P."/>
            <person name="Stursova M."/>
            <person name="Weitz H."/>
            <person name="Taylor A."/>
            <person name="Grigoriev I.V."/>
            <person name="Nagy L.G."/>
            <person name="Martin F."/>
            <person name="Kauserud H."/>
        </authorList>
    </citation>
    <scope>NUCLEOTIDE SEQUENCE</scope>
    <source>
        <strain evidence="2">CBHHK173m</strain>
    </source>
</reference>
<dbReference type="Gene3D" id="1.10.510.10">
    <property type="entry name" value="Transferase(Phosphotransferase) domain 1"/>
    <property type="match status" value="1"/>
</dbReference>
<proteinExistence type="predicted"/>
<evidence type="ECO:0000313" key="2">
    <source>
        <dbReference type="EMBL" id="KAJ7092004.1"/>
    </source>
</evidence>
<accession>A0AAD6U5S4</accession>
<evidence type="ECO:0000313" key="3">
    <source>
        <dbReference type="Proteomes" id="UP001222325"/>
    </source>
</evidence>